<organism evidence="2 3">
    <name type="scientific">Sistotremastrum niveocremeum HHB9708</name>
    <dbReference type="NCBI Taxonomy" id="1314777"/>
    <lineage>
        <taxon>Eukaryota</taxon>
        <taxon>Fungi</taxon>
        <taxon>Dikarya</taxon>
        <taxon>Basidiomycota</taxon>
        <taxon>Agaricomycotina</taxon>
        <taxon>Agaricomycetes</taxon>
        <taxon>Sistotremastrales</taxon>
        <taxon>Sistotremastraceae</taxon>
        <taxon>Sertulicium</taxon>
        <taxon>Sertulicium niveocremeum</taxon>
    </lineage>
</organism>
<evidence type="ECO:0000313" key="2">
    <source>
        <dbReference type="EMBL" id="KZS88647.1"/>
    </source>
</evidence>
<feature type="domain" description="Arrestin-like N-terminal" evidence="1">
    <location>
        <begin position="33"/>
        <end position="149"/>
    </location>
</feature>
<dbReference type="InterPro" id="IPR011021">
    <property type="entry name" value="Arrestin-like_N"/>
</dbReference>
<protein>
    <recommendedName>
        <fullName evidence="1">Arrestin-like N-terminal domain-containing protein</fullName>
    </recommendedName>
</protein>
<dbReference type="Gene3D" id="2.60.40.640">
    <property type="match status" value="1"/>
</dbReference>
<proteinExistence type="predicted"/>
<dbReference type="AlphaFoldDB" id="A0A164PEE2"/>
<dbReference type="Proteomes" id="UP000076722">
    <property type="component" value="Unassembled WGS sequence"/>
</dbReference>
<keyword evidence="3" id="KW-1185">Reference proteome</keyword>
<evidence type="ECO:0000313" key="3">
    <source>
        <dbReference type="Proteomes" id="UP000076722"/>
    </source>
</evidence>
<sequence length="417" mass="46587">MKKFGLGRSYLMTSEQGEEQDGISLEYDRRLKKPGSIVRGIVKVNDQTVRQKGIEEVTIELIGRVKAAVVISTGDGDTVYNEQHIFLHRKSTLWRTSDVRPNENNGIRTLPFAFDLPANDPNLPPSYSCRAGKSAGSVGYFIKIVARNSAWYKFKLQIYAPFPFRPFDLNPPPALDLARTHYFKKETQMRKGIMFGAQAKVIGFMKLPRATLLTPFQEIPVLIHLQCYSKPLPSSCSSNPSSFDFPLPPTSPDALSLTLQCCVTLHAKGRTHNHANNICAVGGFGDSVCNAGVALPKVECMIGQPQWETDSPNDTKKPAKEGRWFQEVIFKSSFNLNNCPPSIDTGLLTTQYALQLKVTFGGIRNVFIMLVKLGNVSSGIYSFDEESSERGLESRWDLPPFYWEVVDADDDFESDKK</sequence>
<evidence type="ECO:0000259" key="1">
    <source>
        <dbReference type="Pfam" id="PF00339"/>
    </source>
</evidence>
<dbReference type="EMBL" id="KV419434">
    <property type="protein sequence ID" value="KZS88647.1"/>
    <property type="molecule type" value="Genomic_DNA"/>
</dbReference>
<name>A0A164PEE2_9AGAM</name>
<reference evidence="2 3" key="1">
    <citation type="journal article" date="2016" name="Mol. Biol. Evol.">
        <title>Comparative Genomics of Early-Diverging Mushroom-Forming Fungi Provides Insights into the Origins of Lignocellulose Decay Capabilities.</title>
        <authorList>
            <person name="Nagy L.G."/>
            <person name="Riley R."/>
            <person name="Tritt A."/>
            <person name="Adam C."/>
            <person name="Daum C."/>
            <person name="Floudas D."/>
            <person name="Sun H."/>
            <person name="Yadav J.S."/>
            <person name="Pangilinan J."/>
            <person name="Larsson K.H."/>
            <person name="Matsuura K."/>
            <person name="Barry K."/>
            <person name="Labutti K."/>
            <person name="Kuo R."/>
            <person name="Ohm R.A."/>
            <person name="Bhattacharya S.S."/>
            <person name="Shirouzu T."/>
            <person name="Yoshinaga Y."/>
            <person name="Martin F.M."/>
            <person name="Grigoriev I.V."/>
            <person name="Hibbett D.S."/>
        </authorList>
    </citation>
    <scope>NUCLEOTIDE SEQUENCE [LARGE SCALE GENOMIC DNA]</scope>
    <source>
        <strain evidence="2 3">HHB9708</strain>
    </source>
</reference>
<dbReference type="OrthoDB" id="2742096at2759"/>
<accession>A0A164PEE2</accession>
<dbReference type="InterPro" id="IPR014752">
    <property type="entry name" value="Arrestin-like_C"/>
</dbReference>
<dbReference type="Pfam" id="PF00339">
    <property type="entry name" value="Arrestin_N"/>
    <property type="match status" value="1"/>
</dbReference>
<gene>
    <name evidence="2" type="ORF">SISNIDRAFT_459479</name>
</gene>